<dbReference type="Proteomes" id="UP000612282">
    <property type="component" value="Unassembled WGS sequence"/>
</dbReference>
<dbReference type="Pfam" id="PF19609">
    <property type="entry name" value="DUF6114"/>
    <property type="match status" value="1"/>
</dbReference>
<comment type="caution">
    <text evidence="2">The sequence shown here is derived from an EMBL/GenBank/DDBJ whole genome shotgun (WGS) entry which is preliminary data.</text>
</comment>
<sequence>MAADTPARARRSRLSWRDWRHSRPFWGGLLVVLGGLEMLLTVWAPLPVVLKVGMQNFLGILIPILIVLCGLLLWFNPTQRTFYSLVTIVLSLGSWLTSNMGGFFIGLLLGLIGGCLAFAWNVADRQEVSDSYPAVPDQD</sequence>
<evidence type="ECO:0000313" key="2">
    <source>
        <dbReference type="EMBL" id="GID52619.1"/>
    </source>
</evidence>
<keyword evidence="1" id="KW-0472">Membrane</keyword>
<feature type="transmembrane region" description="Helical" evidence="1">
    <location>
        <begin position="82"/>
        <end position="98"/>
    </location>
</feature>
<keyword evidence="1" id="KW-0812">Transmembrane</keyword>
<dbReference type="EMBL" id="BOMG01000022">
    <property type="protein sequence ID" value="GID52619.1"/>
    <property type="molecule type" value="Genomic_DNA"/>
</dbReference>
<organism evidence="2 3">
    <name type="scientific">Actinoplanes couchii</name>
    <dbReference type="NCBI Taxonomy" id="403638"/>
    <lineage>
        <taxon>Bacteria</taxon>
        <taxon>Bacillati</taxon>
        <taxon>Actinomycetota</taxon>
        <taxon>Actinomycetes</taxon>
        <taxon>Micromonosporales</taxon>
        <taxon>Micromonosporaceae</taxon>
        <taxon>Actinoplanes</taxon>
    </lineage>
</organism>
<evidence type="ECO:0008006" key="4">
    <source>
        <dbReference type="Google" id="ProtNLM"/>
    </source>
</evidence>
<name>A0ABQ3X2C4_9ACTN</name>
<keyword evidence="3" id="KW-1185">Reference proteome</keyword>
<protein>
    <recommendedName>
        <fullName evidence="4">Integral membrane protein</fullName>
    </recommendedName>
</protein>
<dbReference type="RefSeq" id="WP_203793497.1">
    <property type="nucleotide sequence ID" value="NZ_BAAAQE010000097.1"/>
</dbReference>
<accession>A0ABQ3X2C4</accession>
<evidence type="ECO:0000313" key="3">
    <source>
        <dbReference type="Proteomes" id="UP000612282"/>
    </source>
</evidence>
<reference evidence="2 3" key="1">
    <citation type="submission" date="2021-01" db="EMBL/GenBank/DDBJ databases">
        <title>Whole genome shotgun sequence of Actinoplanes couchii NBRC 106145.</title>
        <authorList>
            <person name="Komaki H."/>
            <person name="Tamura T."/>
        </authorList>
    </citation>
    <scope>NUCLEOTIDE SEQUENCE [LARGE SCALE GENOMIC DNA]</scope>
    <source>
        <strain evidence="2 3">NBRC 106145</strain>
    </source>
</reference>
<evidence type="ECO:0000256" key="1">
    <source>
        <dbReference type="SAM" id="Phobius"/>
    </source>
</evidence>
<keyword evidence="1" id="KW-1133">Transmembrane helix</keyword>
<gene>
    <name evidence="2" type="ORF">Aco03nite_010230</name>
</gene>
<dbReference type="InterPro" id="IPR046096">
    <property type="entry name" value="DUF6114"/>
</dbReference>
<proteinExistence type="predicted"/>
<feature type="transmembrane region" description="Helical" evidence="1">
    <location>
        <begin position="104"/>
        <end position="123"/>
    </location>
</feature>
<feature type="transmembrane region" description="Helical" evidence="1">
    <location>
        <begin position="25"/>
        <end position="44"/>
    </location>
</feature>
<feature type="transmembrane region" description="Helical" evidence="1">
    <location>
        <begin position="56"/>
        <end position="75"/>
    </location>
</feature>